<dbReference type="InterPro" id="IPR054566">
    <property type="entry name" value="ManC/GMP-like_b-helix"/>
</dbReference>
<name>D1B7K4_THEAS</name>
<dbReference type="PANTHER" id="PTHR46390">
    <property type="entry name" value="MANNOSE-1-PHOSPHATE GUANYLYLTRANSFERASE"/>
    <property type="match status" value="1"/>
</dbReference>
<dbReference type="InterPro" id="IPR001538">
    <property type="entry name" value="Man6P_isomerase-2_C"/>
</dbReference>
<feature type="domain" description="MannoseP isomerase/GMP-like beta-helix" evidence="3">
    <location>
        <begin position="282"/>
        <end position="334"/>
    </location>
</feature>
<dbReference type="EC" id="2.7.7.13" evidence="4"/>
<feature type="domain" description="Nucleotidyl transferase" evidence="1">
    <location>
        <begin position="2"/>
        <end position="273"/>
    </location>
</feature>
<evidence type="ECO:0000259" key="2">
    <source>
        <dbReference type="Pfam" id="PF01050"/>
    </source>
</evidence>
<dbReference type="GO" id="GO:0016853">
    <property type="term" value="F:isomerase activity"/>
    <property type="evidence" value="ECO:0007669"/>
    <property type="project" value="UniProtKB-KW"/>
</dbReference>
<dbReference type="PATRIC" id="fig|525903.6.peg.16"/>
<dbReference type="HOGENOM" id="CLU_035527_1_0_0"/>
<dbReference type="eggNOG" id="COG0836">
    <property type="taxonomic scope" value="Bacteria"/>
</dbReference>
<dbReference type="InterPro" id="IPR014710">
    <property type="entry name" value="RmlC-like_jellyroll"/>
</dbReference>
<sequence>MKVVILAGGGGTRLFPLSRSWLPKQFLEFDGKRSLLGLTLERAMGIVRPSDLVVVTNPKHRDRVMLELESVGALGAHLVLEPVGRNTASAVALGASYLLNLGVPRGEVILVAPSDHIMGPAGEFVGAVDKACELALRGRWVVFGVRPAGPETGYGYIEVGGPVGPGFLVRSFREKPDVESARAYAEDPRYYWNSGMYCLTLGCLMDQLERHMEDLYRLVSRGYDEFISAFADSPSVSIDRGLAEKSSDGAMVPFNGDWSDIGSWDAIYKWLQKDGDGNVISGDCVALNCEGSLIMGQGRLIAALGLRDMLVVDGGDAILVAPRNESQRVGLLAEKLASLGGRELPELLAGCVNGVSCRSLIRGVGYDVTEVQVKPGGAIDPHHHAKSSESWGVIEGKARVTIGNREMTVLAGDGVWVPVGESCRIENVGDGPLRLVVVRIGHKVFGG</sequence>
<dbReference type="GO" id="GO:0009298">
    <property type="term" value="P:GDP-mannose biosynthetic process"/>
    <property type="evidence" value="ECO:0007669"/>
    <property type="project" value="TreeGrafter"/>
</dbReference>
<organism evidence="4 5">
    <name type="scientific">Thermanaerovibrio acidaminovorans (strain ATCC 49978 / DSM 6589 / Su883)</name>
    <name type="common">Selenomonas acidaminovorans</name>
    <dbReference type="NCBI Taxonomy" id="525903"/>
    <lineage>
        <taxon>Bacteria</taxon>
        <taxon>Thermotogati</taxon>
        <taxon>Synergistota</taxon>
        <taxon>Synergistia</taxon>
        <taxon>Synergistales</taxon>
        <taxon>Synergistaceae</taxon>
        <taxon>Thermanaerovibrio</taxon>
    </lineage>
</organism>
<dbReference type="EnsemblBacteria" id="ACZ18257">
    <property type="protein sequence ID" value="ACZ18257"/>
    <property type="gene ID" value="Taci_0016"/>
</dbReference>
<dbReference type="Pfam" id="PF01050">
    <property type="entry name" value="MannoseP_isomer"/>
    <property type="match status" value="1"/>
</dbReference>
<keyword evidence="4" id="KW-0808">Transferase</keyword>
<evidence type="ECO:0000313" key="5">
    <source>
        <dbReference type="Proteomes" id="UP000002030"/>
    </source>
</evidence>
<evidence type="ECO:0000259" key="1">
    <source>
        <dbReference type="Pfam" id="PF00483"/>
    </source>
</evidence>
<dbReference type="Gene3D" id="2.60.120.10">
    <property type="entry name" value="Jelly Rolls"/>
    <property type="match status" value="1"/>
</dbReference>
<feature type="domain" description="Mannose-6-phosphate isomerase type II C-terminal" evidence="2">
    <location>
        <begin position="359"/>
        <end position="442"/>
    </location>
</feature>
<dbReference type="STRING" id="525903.Taci_0016"/>
<dbReference type="InterPro" id="IPR051161">
    <property type="entry name" value="Mannose-6P_isomerase_type2"/>
</dbReference>
<accession>D1B7K4</accession>
<keyword evidence="5" id="KW-1185">Reference proteome</keyword>
<dbReference type="Gene3D" id="3.90.550.10">
    <property type="entry name" value="Spore Coat Polysaccharide Biosynthesis Protein SpsA, Chain A"/>
    <property type="match status" value="1"/>
</dbReference>
<proteinExistence type="predicted"/>
<gene>
    <name evidence="4" type="ordered locus">Taci_0016</name>
</gene>
<dbReference type="KEGG" id="tai:Taci_0016"/>
<dbReference type="CDD" id="cd02509">
    <property type="entry name" value="GDP-M1P_Guanylyltransferase"/>
    <property type="match status" value="1"/>
</dbReference>
<reference evidence="4 5" key="1">
    <citation type="journal article" date="2009" name="Stand. Genomic Sci.">
        <title>Complete genome sequence of Thermanaerovibrio acidaminovorans type strain (Su883).</title>
        <authorList>
            <person name="Chovatia M."/>
            <person name="Sikorski J."/>
            <person name="Schroder M."/>
            <person name="Lapidus A."/>
            <person name="Nolan M."/>
            <person name="Tice H."/>
            <person name="Glavina Del Rio T."/>
            <person name="Copeland A."/>
            <person name="Cheng J.F."/>
            <person name="Lucas S."/>
            <person name="Chen F."/>
            <person name="Bruce D."/>
            <person name="Goodwin L."/>
            <person name="Pitluck S."/>
            <person name="Ivanova N."/>
            <person name="Mavromatis K."/>
            <person name="Ovchinnikova G."/>
            <person name="Pati A."/>
            <person name="Chen A."/>
            <person name="Palaniappan K."/>
            <person name="Land M."/>
            <person name="Hauser L."/>
            <person name="Chang Y.J."/>
            <person name="Jeffries C.D."/>
            <person name="Chain P."/>
            <person name="Saunders E."/>
            <person name="Detter J.C."/>
            <person name="Brettin T."/>
            <person name="Rohde M."/>
            <person name="Goker M."/>
            <person name="Spring S."/>
            <person name="Bristow J."/>
            <person name="Markowitz V."/>
            <person name="Hugenholtz P."/>
            <person name="Kyrpides N.C."/>
            <person name="Klenk H.P."/>
            <person name="Eisen J.A."/>
        </authorList>
    </citation>
    <scope>NUCLEOTIDE SEQUENCE [LARGE SCALE GENOMIC DNA]</scope>
    <source>
        <strain evidence="5">ATCC 49978 / DSM 6589 / Su883</strain>
    </source>
</reference>
<dbReference type="EMBL" id="CP001818">
    <property type="protein sequence ID" value="ACZ18257.1"/>
    <property type="molecule type" value="Genomic_DNA"/>
</dbReference>
<evidence type="ECO:0000259" key="3">
    <source>
        <dbReference type="Pfam" id="PF22640"/>
    </source>
</evidence>
<dbReference type="InterPro" id="IPR011051">
    <property type="entry name" value="RmlC_Cupin_sf"/>
</dbReference>
<dbReference type="RefSeq" id="WP_012868773.1">
    <property type="nucleotide sequence ID" value="NC_013522.1"/>
</dbReference>
<dbReference type="AlphaFoldDB" id="D1B7K4"/>
<dbReference type="GO" id="GO:0005976">
    <property type="term" value="P:polysaccharide metabolic process"/>
    <property type="evidence" value="ECO:0007669"/>
    <property type="project" value="InterPro"/>
</dbReference>
<dbReference type="GO" id="GO:0004475">
    <property type="term" value="F:mannose-1-phosphate guanylyltransferase (GTP) activity"/>
    <property type="evidence" value="ECO:0007669"/>
    <property type="project" value="UniProtKB-EC"/>
</dbReference>
<dbReference type="InterPro" id="IPR005835">
    <property type="entry name" value="NTP_transferase_dom"/>
</dbReference>
<dbReference type="eggNOG" id="COG0662">
    <property type="taxonomic scope" value="Bacteria"/>
</dbReference>
<evidence type="ECO:0000313" key="4">
    <source>
        <dbReference type="EMBL" id="ACZ18257.1"/>
    </source>
</evidence>
<protein>
    <submittedName>
        <fullName evidence="4">Mannose-1-phosphate guanylyltransferase/mannose-6-phosphate isomerase</fullName>
        <ecNumber evidence="4">2.7.7.13</ecNumber>
    </submittedName>
</protein>
<dbReference type="Proteomes" id="UP000002030">
    <property type="component" value="Chromosome"/>
</dbReference>
<dbReference type="OrthoDB" id="9806359at2"/>
<dbReference type="Pfam" id="PF22640">
    <property type="entry name" value="ManC_GMP_beta-helix"/>
    <property type="match status" value="1"/>
</dbReference>
<keyword evidence="4" id="KW-0413">Isomerase</keyword>
<dbReference type="SUPFAM" id="SSF51182">
    <property type="entry name" value="RmlC-like cupins"/>
    <property type="match status" value="1"/>
</dbReference>
<dbReference type="InterPro" id="IPR029044">
    <property type="entry name" value="Nucleotide-diphossugar_trans"/>
</dbReference>
<dbReference type="InterPro" id="IPR049577">
    <property type="entry name" value="GMPP_N"/>
</dbReference>
<dbReference type="PANTHER" id="PTHR46390:SF1">
    <property type="entry name" value="MANNOSE-1-PHOSPHATE GUANYLYLTRANSFERASE"/>
    <property type="match status" value="1"/>
</dbReference>
<dbReference type="Pfam" id="PF00483">
    <property type="entry name" value="NTP_transferase"/>
    <property type="match status" value="1"/>
</dbReference>
<dbReference type="SUPFAM" id="SSF53448">
    <property type="entry name" value="Nucleotide-diphospho-sugar transferases"/>
    <property type="match status" value="1"/>
</dbReference>
<keyword evidence="4" id="KW-0548">Nucleotidyltransferase</keyword>